<dbReference type="InterPro" id="IPR039663">
    <property type="entry name" value="AIP/AIPL1/TTC9"/>
</dbReference>
<gene>
    <name evidence="5" type="ORF">PPROV_000683800</name>
</gene>
<dbReference type="PANTHER" id="PTHR11242">
    <property type="entry name" value="ARYL HYDROCARBON RECEPTOR INTERACTING PROTEIN RELATED"/>
    <property type="match status" value="1"/>
</dbReference>
<evidence type="ECO:0000256" key="2">
    <source>
        <dbReference type="ARBA" id="ARBA00022803"/>
    </source>
</evidence>
<dbReference type="InterPro" id="IPR019734">
    <property type="entry name" value="TPR_rpt"/>
</dbReference>
<protein>
    <recommendedName>
        <fullName evidence="4">PPIase cyclophilin-type domain-containing protein</fullName>
    </recommendedName>
</protein>
<evidence type="ECO:0000256" key="3">
    <source>
        <dbReference type="SAM" id="MobiDB-lite"/>
    </source>
</evidence>
<organism evidence="5 6">
    <name type="scientific">Pycnococcus provasolii</name>
    <dbReference type="NCBI Taxonomy" id="41880"/>
    <lineage>
        <taxon>Eukaryota</taxon>
        <taxon>Viridiplantae</taxon>
        <taxon>Chlorophyta</taxon>
        <taxon>Pseudoscourfieldiophyceae</taxon>
        <taxon>Pseudoscourfieldiales</taxon>
        <taxon>Pycnococcaceae</taxon>
        <taxon>Pycnococcus</taxon>
    </lineage>
</organism>
<reference evidence="5" key="1">
    <citation type="submission" date="2020-10" db="EMBL/GenBank/DDBJ databases">
        <title>Unveiling of a novel bifunctional photoreceptor, Dualchrome1, isolated from a cosmopolitan green alga.</title>
        <authorList>
            <person name="Suzuki S."/>
            <person name="Kawachi M."/>
        </authorList>
    </citation>
    <scope>NUCLEOTIDE SEQUENCE</scope>
    <source>
        <strain evidence="5">NIES 2893</strain>
    </source>
</reference>
<dbReference type="SMART" id="SM00028">
    <property type="entry name" value="TPR"/>
    <property type="match status" value="3"/>
</dbReference>
<feature type="compositionally biased region" description="Acidic residues" evidence="3">
    <location>
        <begin position="81"/>
        <end position="90"/>
    </location>
</feature>
<name>A0A830HL27_9CHLO</name>
<dbReference type="InterPro" id="IPR029000">
    <property type="entry name" value="Cyclophilin-like_dom_sf"/>
</dbReference>
<dbReference type="GO" id="GO:0003755">
    <property type="term" value="F:peptidyl-prolyl cis-trans isomerase activity"/>
    <property type="evidence" value="ECO:0007669"/>
    <property type="project" value="InterPro"/>
</dbReference>
<evidence type="ECO:0000313" key="6">
    <source>
        <dbReference type="Proteomes" id="UP000660262"/>
    </source>
</evidence>
<keyword evidence="1" id="KW-0677">Repeat</keyword>
<proteinExistence type="predicted"/>
<dbReference type="PANTHER" id="PTHR11242:SF0">
    <property type="entry name" value="TPR_REGION DOMAIN-CONTAINING PROTEIN"/>
    <property type="match status" value="1"/>
</dbReference>
<dbReference type="EMBL" id="BNJQ01000019">
    <property type="protein sequence ID" value="GHP08096.1"/>
    <property type="molecule type" value="Genomic_DNA"/>
</dbReference>
<dbReference type="OrthoDB" id="407558at2759"/>
<dbReference type="Gene3D" id="2.40.100.10">
    <property type="entry name" value="Cyclophilin-like"/>
    <property type="match status" value="1"/>
</dbReference>
<dbReference type="InterPro" id="IPR002130">
    <property type="entry name" value="Cyclophilin-type_PPIase_dom"/>
</dbReference>
<feature type="domain" description="PPIase cyclophilin-type" evidence="4">
    <location>
        <begin position="47"/>
        <end position="267"/>
    </location>
</feature>
<feature type="region of interest" description="Disordered" evidence="3">
    <location>
        <begin position="511"/>
        <end position="576"/>
    </location>
</feature>
<dbReference type="PROSITE" id="PS50072">
    <property type="entry name" value="CSA_PPIASE_2"/>
    <property type="match status" value="1"/>
</dbReference>
<feature type="region of interest" description="Disordered" evidence="3">
    <location>
        <begin position="77"/>
        <end position="97"/>
    </location>
</feature>
<accession>A0A830HL27</accession>
<dbReference type="SUPFAM" id="SSF50891">
    <property type="entry name" value="Cyclophilin-like"/>
    <property type="match status" value="1"/>
</dbReference>
<dbReference type="InterPro" id="IPR011990">
    <property type="entry name" value="TPR-like_helical_dom_sf"/>
</dbReference>
<keyword evidence="2" id="KW-0802">TPR repeat</keyword>
<dbReference type="SUPFAM" id="SSF48452">
    <property type="entry name" value="TPR-like"/>
    <property type="match status" value="1"/>
</dbReference>
<dbReference type="Gene3D" id="1.25.40.10">
    <property type="entry name" value="Tetratricopeptide repeat domain"/>
    <property type="match status" value="1"/>
</dbReference>
<comment type="caution">
    <text evidence="5">The sequence shown here is derived from an EMBL/GenBank/DDBJ whole genome shotgun (WGS) entry which is preliminary data.</text>
</comment>
<evidence type="ECO:0000313" key="5">
    <source>
        <dbReference type="EMBL" id="GHP08096.1"/>
    </source>
</evidence>
<dbReference type="AlphaFoldDB" id="A0A830HL27"/>
<sequence>MAPYDEPLPMIRVCLDVSIMDGINVSSNVSSNNVSSLLTSPPSASSARIVMALPHASSLPQFTENFRCLCTGERGTWSLHDDEDEDEDADGGGIRGDHVPLTYSDTLLMAITHDDNDNSQSGSNSNTNLHFGHLKQRRDAHAAAASLHIADDDDDGDEDEPMGACAFAADPEANRLFDNAEEAALSRKHNESGLVSMEPHARDPVTGAYRYGSRFVITLGRCPSRDGRGVVVGHVLFGFGVLREIEALQTGSRSQPLTTVRIVSSDEVVHAHDDGTLVQPDGDPFQRWPADHPNMANSQYGNRAAAALQIKEFGNESFKRGEMRLAIEKYEKALRYLDKQWTAGMVELAAELEERNVQVVQRVPLHLNLSLCWSKLAEELAKSGDASGSTSCWRRAVETAGACEAAVAEYNWGIEHGPGMGLLARADIKGKQYSLDRASQLKMYTRRGRANAGLRQWSAAVADLAKASALDPGSASIRRELEVARRGAEKRKARTAQGFAAAFHGGLYASSSPSAMGPKPPPELATEESSLPPMPPPKQQKPPVKQVVEMDDDSTSPPPLDDNRADDDSDESRARAEALAARLSAFLEA</sequence>
<evidence type="ECO:0000256" key="1">
    <source>
        <dbReference type="ARBA" id="ARBA00022737"/>
    </source>
</evidence>
<keyword evidence="6" id="KW-1185">Reference proteome</keyword>
<dbReference type="Proteomes" id="UP000660262">
    <property type="component" value="Unassembled WGS sequence"/>
</dbReference>
<evidence type="ECO:0000259" key="4">
    <source>
        <dbReference type="PROSITE" id="PS50072"/>
    </source>
</evidence>
<dbReference type="Pfam" id="PF00160">
    <property type="entry name" value="Pro_isomerase"/>
    <property type="match status" value="1"/>
</dbReference>